<accession>A0A096AJC3</accession>
<dbReference type="GO" id="GO:0004803">
    <property type="term" value="F:transposase activity"/>
    <property type="evidence" value="ECO:0007669"/>
    <property type="project" value="InterPro"/>
</dbReference>
<dbReference type="EMBL" id="JRNS01000388">
    <property type="protein sequence ID" value="KGF46935.1"/>
    <property type="molecule type" value="Genomic_DNA"/>
</dbReference>
<dbReference type="Proteomes" id="UP000029578">
    <property type="component" value="Unassembled WGS sequence"/>
</dbReference>
<organism evidence="3 4">
    <name type="scientific">Prevotella melaninogenica DNF00666</name>
    <dbReference type="NCBI Taxonomy" id="1401073"/>
    <lineage>
        <taxon>Bacteria</taxon>
        <taxon>Pseudomonadati</taxon>
        <taxon>Bacteroidota</taxon>
        <taxon>Bacteroidia</taxon>
        <taxon>Bacteroidales</taxon>
        <taxon>Prevotellaceae</taxon>
        <taxon>Prevotella</taxon>
    </lineage>
</organism>
<dbReference type="RefSeq" id="WP_036865273.1">
    <property type="nucleotide sequence ID" value="NZ_JRNS01000388.1"/>
</dbReference>
<name>A0A096AJC3_9BACT</name>
<protein>
    <submittedName>
        <fullName evidence="3">Transposase</fullName>
    </submittedName>
</protein>
<dbReference type="PANTHER" id="PTHR33803:SF3">
    <property type="entry name" value="BLL1974 PROTEIN"/>
    <property type="match status" value="1"/>
</dbReference>
<evidence type="ECO:0000313" key="3">
    <source>
        <dbReference type="EMBL" id="KGF46935.1"/>
    </source>
</evidence>
<evidence type="ECO:0000313" key="4">
    <source>
        <dbReference type="Proteomes" id="UP000029578"/>
    </source>
</evidence>
<feature type="domain" description="Transposase IS4-like" evidence="1">
    <location>
        <begin position="290"/>
        <end position="426"/>
    </location>
</feature>
<feature type="domain" description="Transposase InsH N-terminal" evidence="2">
    <location>
        <begin position="16"/>
        <end position="114"/>
    </location>
</feature>
<evidence type="ECO:0000259" key="2">
    <source>
        <dbReference type="Pfam" id="PF05598"/>
    </source>
</evidence>
<dbReference type="AlphaFoldDB" id="A0A096AJC3"/>
<dbReference type="GO" id="GO:0006313">
    <property type="term" value="P:DNA transposition"/>
    <property type="evidence" value="ECO:0007669"/>
    <property type="project" value="InterPro"/>
</dbReference>
<proteinExistence type="predicted"/>
<dbReference type="PANTHER" id="PTHR33803">
    <property type="entry name" value="IS1478 TRANSPOSASE"/>
    <property type="match status" value="1"/>
</dbReference>
<evidence type="ECO:0000259" key="1">
    <source>
        <dbReference type="Pfam" id="PF01609"/>
    </source>
</evidence>
<reference evidence="3 4" key="1">
    <citation type="submission" date="2014-07" db="EMBL/GenBank/DDBJ databases">
        <authorList>
            <person name="McCorrison J."/>
            <person name="Sanka R."/>
            <person name="Torralba M."/>
            <person name="Gillis M."/>
            <person name="Haft D.H."/>
            <person name="Methe B."/>
            <person name="Sutton G."/>
            <person name="Nelson K.E."/>
        </authorList>
    </citation>
    <scope>NUCLEOTIDE SEQUENCE [LARGE SCALE GENOMIC DNA]</scope>
    <source>
        <strain evidence="3 4">DNF00666</strain>
    </source>
</reference>
<dbReference type="GO" id="GO:0003677">
    <property type="term" value="F:DNA binding"/>
    <property type="evidence" value="ECO:0007669"/>
    <property type="project" value="InterPro"/>
</dbReference>
<comment type="caution">
    <text evidence="3">The sequence shown here is derived from an EMBL/GenBank/DDBJ whole genome shotgun (WGS) entry which is preliminary data.</text>
</comment>
<dbReference type="InterPro" id="IPR047710">
    <property type="entry name" value="Transpos_IS5-like"/>
</dbReference>
<dbReference type="Pfam" id="PF01609">
    <property type="entry name" value="DDE_Tnp_1"/>
    <property type="match status" value="1"/>
</dbReference>
<dbReference type="Pfam" id="PF05598">
    <property type="entry name" value="DUF772"/>
    <property type="match status" value="1"/>
</dbReference>
<gene>
    <name evidence="3" type="ORF">HMPREF0661_07680</name>
</gene>
<dbReference type="InterPro" id="IPR008490">
    <property type="entry name" value="Transposase_InsH_N"/>
</dbReference>
<dbReference type="InterPro" id="IPR002559">
    <property type="entry name" value="Transposase_11"/>
</dbReference>
<sequence>MYKSPSKVRQASLFWDLEAMLSPNNSLYKLANLIDWNVFEQSFAPLYSKDTGRMAKPISLMVGLLTLKHLRNVSDESVVEQFSENAYFQYFCGMEAFRTDAPCVPTELVEFRRRIGESGMELILKESIRINLSIDDQRKEETMGKDGKDGRGRKPDAEQTAFIDTTVQEKNVTFPTDSKLLNKVIDFCHGVADKENLKIRQSYAREIKGLKLVQRFRGRKNGKAKVRKADKRMRTIAGRLLRELLRLLPDKNAYRERIDTCMRFVNGERLDGHKIYSLHEPDVLCVSKGKEGKEYEFGNKVSIVRLWDGLIIGALSFRNEYDGHTIDKAMEQVRRLYDRKIKALACDRGYRGQSMSGQTQIMIPDTPKKTDSQYAKNKKHKLFRKRAGIEPVIGHCKADHRLGRNFYKGLFGDSINVMLAAAAFNFKRAIRLLLHLIERVVLWCCGGRELNFHHQFFPQVNVKNAISPF</sequence>
<dbReference type="NCBIfam" id="NF033578">
    <property type="entry name" value="transpos_IS5_1"/>
    <property type="match status" value="1"/>
</dbReference>